<reference evidence="1" key="1">
    <citation type="submission" date="2023-06" db="EMBL/GenBank/DDBJ databases">
        <authorList>
            <person name="Kurt Z."/>
        </authorList>
    </citation>
    <scope>NUCLEOTIDE SEQUENCE</scope>
</reference>
<keyword evidence="3" id="KW-1185">Reference proteome</keyword>
<evidence type="ECO:0000313" key="2">
    <source>
        <dbReference type="EMBL" id="CAL6041036.1"/>
    </source>
</evidence>
<gene>
    <name evidence="1" type="ORF">HINF_LOCUS30996</name>
    <name evidence="2" type="ORF">HINF_LOCUS38689</name>
</gene>
<accession>A0AA86PPJ0</accession>
<evidence type="ECO:0000313" key="3">
    <source>
        <dbReference type="Proteomes" id="UP001642409"/>
    </source>
</evidence>
<dbReference type="EMBL" id="CATOUU010000714">
    <property type="protein sequence ID" value="CAI9943351.1"/>
    <property type="molecule type" value="Genomic_DNA"/>
</dbReference>
<protein>
    <submittedName>
        <fullName evidence="2">Hypothetical_protein</fullName>
    </submittedName>
</protein>
<comment type="caution">
    <text evidence="1">The sequence shown here is derived from an EMBL/GenBank/DDBJ whole genome shotgun (WGS) entry which is preliminary data.</text>
</comment>
<name>A0AA86PPJ0_9EUKA</name>
<proteinExistence type="predicted"/>
<dbReference type="AlphaFoldDB" id="A0AA86PPJ0"/>
<sequence>MFSESEQQLPLILINCKISKSKISTLSTSGEEGYYLPQQRVEFRRGSAFPHSASLSKRSSSQLQSRGDNILALQQRNLQTPVLKRSQMPNLVSSPAESYANLNIHEYSRNFTLFTKIYQNNFCVLRIFNRALTAFELNLIKQSYQVQRHVPYSLIKLLFNQSLPQIHSQVPDLLLKTSEQADLDADLLKTSEYFHLSLLKQNLCGSVNIQQMNQKFSDIVFDSYLIQQLNELFNCSFELNQINIQVVKVKNTRELFRIFTEQLNKAKITHKIVKFSQQLQILKSVINILKLVLKGVLKRDDVREYLEPIQFVNKCQLALIGNIGIKDDRHNLLKQCQEIIQTIIQM</sequence>
<dbReference type="EMBL" id="CAXDID020000147">
    <property type="protein sequence ID" value="CAL6041036.1"/>
    <property type="molecule type" value="Genomic_DNA"/>
</dbReference>
<reference evidence="2 3" key="2">
    <citation type="submission" date="2024-07" db="EMBL/GenBank/DDBJ databases">
        <authorList>
            <person name="Akdeniz Z."/>
        </authorList>
    </citation>
    <scope>NUCLEOTIDE SEQUENCE [LARGE SCALE GENOMIC DNA]</scope>
</reference>
<evidence type="ECO:0000313" key="1">
    <source>
        <dbReference type="EMBL" id="CAI9943351.1"/>
    </source>
</evidence>
<organism evidence="1">
    <name type="scientific">Hexamita inflata</name>
    <dbReference type="NCBI Taxonomy" id="28002"/>
    <lineage>
        <taxon>Eukaryota</taxon>
        <taxon>Metamonada</taxon>
        <taxon>Diplomonadida</taxon>
        <taxon>Hexamitidae</taxon>
        <taxon>Hexamitinae</taxon>
        <taxon>Hexamita</taxon>
    </lineage>
</organism>
<dbReference type="Proteomes" id="UP001642409">
    <property type="component" value="Unassembled WGS sequence"/>
</dbReference>